<accession>A0A0V0IP12</accession>
<proteinExistence type="predicted"/>
<evidence type="ECO:0000313" key="1">
    <source>
        <dbReference type="EMBL" id="JAP34319.1"/>
    </source>
</evidence>
<organism evidence="1">
    <name type="scientific">Solanum chacoense</name>
    <name type="common">Chaco potato</name>
    <dbReference type="NCBI Taxonomy" id="4108"/>
    <lineage>
        <taxon>Eukaryota</taxon>
        <taxon>Viridiplantae</taxon>
        <taxon>Streptophyta</taxon>
        <taxon>Embryophyta</taxon>
        <taxon>Tracheophyta</taxon>
        <taxon>Spermatophyta</taxon>
        <taxon>Magnoliopsida</taxon>
        <taxon>eudicotyledons</taxon>
        <taxon>Gunneridae</taxon>
        <taxon>Pentapetalae</taxon>
        <taxon>asterids</taxon>
        <taxon>lamiids</taxon>
        <taxon>Solanales</taxon>
        <taxon>Solanaceae</taxon>
        <taxon>Solanoideae</taxon>
        <taxon>Solaneae</taxon>
        <taxon>Solanum</taxon>
    </lineage>
</organism>
<name>A0A0V0IP12_SOLCH</name>
<dbReference type="AlphaFoldDB" id="A0A0V0IP12"/>
<dbReference type="EMBL" id="GEDG01004100">
    <property type="protein sequence ID" value="JAP34319.1"/>
    <property type="molecule type" value="Transcribed_RNA"/>
</dbReference>
<protein>
    <submittedName>
        <fullName evidence="1">Putative ovule protein</fullName>
    </submittedName>
</protein>
<sequence>MRKCAKNRGTWRPWRYARRGAPALEIQRGHAGALLGALPQGGKFRTPFGARWQARRAKPFPRKLDFFSLFFQL</sequence>
<reference evidence="1" key="1">
    <citation type="submission" date="2015-12" db="EMBL/GenBank/DDBJ databases">
        <title>Gene expression during late stages of embryo sac development: a critical building block for successful pollen-pistil interactions.</title>
        <authorList>
            <person name="Liu Y."/>
            <person name="Joly V."/>
            <person name="Sabar M."/>
            <person name="Matton D.P."/>
        </authorList>
    </citation>
    <scope>NUCLEOTIDE SEQUENCE</scope>
</reference>